<reference evidence="1 2" key="1">
    <citation type="submission" date="2015-05" db="EMBL/GenBank/DDBJ databases">
        <title>Genome assembly of Archangium gephyra DSM 2261.</title>
        <authorList>
            <person name="Sharma G."/>
            <person name="Subramanian S."/>
        </authorList>
    </citation>
    <scope>NUCLEOTIDE SEQUENCE [LARGE SCALE GENOMIC DNA]</scope>
    <source>
        <strain evidence="1 2">DSM 2261</strain>
    </source>
</reference>
<dbReference type="KEGG" id="age:AA314_03890"/>
<evidence type="ECO:0000313" key="2">
    <source>
        <dbReference type="Proteomes" id="UP000035579"/>
    </source>
</evidence>
<dbReference type="EMBL" id="CP011509">
    <property type="protein sequence ID" value="AKJ02264.1"/>
    <property type="molecule type" value="Genomic_DNA"/>
</dbReference>
<proteinExistence type="predicted"/>
<accession>A0AAC8Q7D8</accession>
<dbReference type="Proteomes" id="UP000035579">
    <property type="component" value="Chromosome"/>
</dbReference>
<evidence type="ECO:0000313" key="1">
    <source>
        <dbReference type="EMBL" id="AKJ02264.1"/>
    </source>
</evidence>
<sequence>MRRGGCTVRTSPGEAVLAAFSESVAAPHLSVPVDGGATGRARGCGLRSYGARRRGAI</sequence>
<organism evidence="1 2">
    <name type="scientific">Archangium gephyra</name>
    <dbReference type="NCBI Taxonomy" id="48"/>
    <lineage>
        <taxon>Bacteria</taxon>
        <taxon>Pseudomonadati</taxon>
        <taxon>Myxococcota</taxon>
        <taxon>Myxococcia</taxon>
        <taxon>Myxococcales</taxon>
        <taxon>Cystobacterineae</taxon>
        <taxon>Archangiaceae</taxon>
        <taxon>Archangium</taxon>
    </lineage>
</organism>
<name>A0AAC8Q7D8_9BACT</name>
<gene>
    <name evidence="1" type="ORF">AA314_03890</name>
</gene>
<protein>
    <submittedName>
        <fullName evidence="1">Uncharacterized protein</fullName>
    </submittedName>
</protein>
<dbReference type="AlphaFoldDB" id="A0AAC8Q7D8"/>